<dbReference type="Proteomes" id="UP001152747">
    <property type="component" value="Unassembled WGS sequence"/>
</dbReference>
<evidence type="ECO:0008006" key="3">
    <source>
        <dbReference type="Google" id="ProtNLM"/>
    </source>
</evidence>
<evidence type="ECO:0000313" key="1">
    <source>
        <dbReference type="EMBL" id="CAI5455783.1"/>
    </source>
</evidence>
<sequence>MGFVWKKLPIELRIMIIELMCMETKRKFLKCSRSCIEEVSKAKSPTDEIKIFWGSCIEILTIFKYMVVFQKRTISEVKPGLIKVVTSFPHTDCELVEFEIGTLEDVAVKYIQSTLNIYNTTIRRIFIDQNQDELFPVRKPRMEAFNDAFCQTSIGFNPYLKYDFRIMRNIDRFTTIMKQIDFRSFKNLYSFVYKCETTGNFDFFENKSLEFEQVREMKGTVKIPKTPFTAEMIMEMKANNIEVNLMNVTNKGVNQILRGWLKRTSNQNLRDLTLKPDSNGKRLDRRCFFGLPFVIMEKRPDAESYFHDMFAYAEDDVYTYSGGCDSTEISLTREKITNNAEPL</sequence>
<dbReference type="AlphaFoldDB" id="A0A9P1J4W1"/>
<protein>
    <recommendedName>
        <fullName evidence="3">F-box domain-containing protein</fullName>
    </recommendedName>
</protein>
<gene>
    <name evidence="1" type="ORF">CAMP_LOCUS18420</name>
</gene>
<name>A0A9P1J4W1_9PELO</name>
<reference evidence="1" key="1">
    <citation type="submission" date="2022-11" db="EMBL/GenBank/DDBJ databases">
        <authorList>
            <person name="Kikuchi T."/>
        </authorList>
    </citation>
    <scope>NUCLEOTIDE SEQUENCE</scope>
    <source>
        <strain evidence="1">PS1010</strain>
    </source>
</reference>
<accession>A0A9P1J4W1</accession>
<comment type="caution">
    <text evidence="1">The sequence shown here is derived from an EMBL/GenBank/DDBJ whole genome shotgun (WGS) entry which is preliminary data.</text>
</comment>
<dbReference type="EMBL" id="CANHGI010000006">
    <property type="protein sequence ID" value="CAI5455783.1"/>
    <property type="molecule type" value="Genomic_DNA"/>
</dbReference>
<evidence type="ECO:0000313" key="2">
    <source>
        <dbReference type="Proteomes" id="UP001152747"/>
    </source>
</evidence>
<keyword evidence="2" id="KW-1185">Reference proteome</keyword>
<proteinExistence type="predicted"/>
<organism evidence="1 2">
    <name type="scientific">Caenorhabditis angaria</name>
    <dbReference type="NCBI Taxonomy" id="860376"/>
    <lineage>
        <taxon>Eukaryota</taxon>
        <taxon>Metazoa</taxon>
        <taxon>Ecdysozoa</taxon>
        <taxon>Nematoda</taxon>
        <taxon>Chromadorea</taxon>
        <taxon>Rhabditida</taxon>
        <taxon>Rhabditina</taxon>
        <taxon>Rhabditomorpha</taxon>
        <taxon>Rhabditoidea</taxon>
        <taxon>Rhabditidae</taxon>
        <taxon>Peloderinae</taxon>
        <taxon>Caenorhabditis</taxon>
    </lineage>
</organism>